<proteinExistence type="predicted"/>
<dbReference type="CDD" id="cd24004">
    <property type="entry name" value="ASKHA_NBD_PilM-like"/>
    <property type="match status" value="1"/>
</dbReference>
<evidence type="ECO:0000313" key="5">
    <source>
        <dbReference type="Proteomes" id="UP000184334"/>
    </source>
</evidence>
<dbReference type="PANTHER" id="PTHR32432">
    <property type="entry name" value="CELL DIVISION PROTEIN FTSA-RELATED"/>
    <property type="match status" value="1"/>
</dbReference>
<dbReference type="AlphaFoldDB" id="A0A1M4XRD6"/>
<dbReference type="PANTHER" id="PTHR32432:SF3">
    <property type="entry name" value="ETHANOLAMINE UTILIZATION PROTEIN EUTJ"/>
    <property type="match status" value="1"/>
</dbReference>
<dbReference type="SMART" id="SM00842">
    <property type="entry name" value="FtsA"/>
    <property type="match status" value="1"/>
</dbReference>
<keyword evidence="2" id="KW-0175">Coiled coil</keyword>
<dbReference type="SUPFAM" id="SSF53067">
    <property type="entry name" value="Actin-like ATPase domain"/>
    <property type="match status" value="2"/>
</dbReference>
<sequence length="689" mass="77698">MFALDIGTRFIVGVVSEMNDDNEILIKDISINEHENRAMLDGQIHDVTKVAKGVEKVIKNLKNKNNNIKNVAVALAGRFLVTITGEYEKNISEIKYVDYNEVKNLEIEAVKNAVENLEIEKNFYCVGYSVLYYELDGEWIKKLEGQKGNIAKVKVIAAFLPRNVVDAMLAVLELNNLEPIHITLEPIAAMNLIVPEDLRTLNIAMVDIGAGTSDIAISKDGTIIGYGMVPMAGDEISEAISKELLVDFKTAEQLKRSLNNNKSDTFKYKDILDFEHEISKNKILEIIEPVIDEITSKIAEKILELNGKPPIAVMVVGGGGKVPKFIDKLSLKLNLSRNRITLKDIKNINYVKFENNNSNIEGSEFITPIGIAYVAHKNEGNVFARVMVNNRAINMMLVGGNISVMQVLLQAGFTINDLVGKPAPALSYELNGELKFIPGEKGKEAQIKVNGLPADLKSPIKPGDIIEIGKPEDGKIRKVFLKEIIKPYKIFIDGNLIKIFPRIFKNGKKVSLDTELHDGDKITLKNPIVKDISLESNIIKFSINNKFYEIPAGKILLRNDEILNEFDELYDGDKLNTKILNLPSIREFIDIKPEKYITVTLNGNNIEIPIEEIIVKDKNNKISINNKIYNDMHLKVEKIEKDIRLLDLFLHIDFDISNFTKYKIFINNKEIFSFNEKINNGDIIRMEFE</sequence>
<evidence type="ECO:0000256" key="1">
    <source>
        <dbReference type="PROSITE-ProRule" id="PRU00182"/>
    </source>
</evidence>
<dbReference type="OrthoDB" id="9768127at2"/>
<dbReference type="InterPro" id="IPR050696">
    <property type="entry name" value="FtsA/MreB"/>
</dbReference>
<feature type="coiled-coil region" evidence="2">
    <location>
        <begin position="51"/>
        <end position="120"/>
    </location>
</feature>
<dbReference type="GO" id="GO:0051301">
    <property type="term" value="P:cell division"/>
    <property type="evidence" value="ECO:0007669"/>
    <property type="project" value="UniProtKB-KW"/>
</dbReference>
<comment type="caution">
    <text evidence="4">The sequence shown here is derived from an EMBL/GenBank/DDBJ whole genome shotgun (WGS) entry which is preliminary data.</text>
</comment>
<dbReference type="Gene3D" id="3.30.1490.300">
    <property type="match status" value="1"/>
</dbReference>
<reference evidence="4" key="1">
    <citation type="submission" date="2016-11" db="EMBL/GenBank/DDBJ databases">
        <authorList>
            <person name="Varghese N."/>
            <person name="Submissions S."/>
        </authorList>
    </citation>
    <scope>NUCLEOTIDE SEQUENCE [LARGE SCALE GENOMIC DNA]</scope>
    <source>
        <strain evidence="4">DSM 16785</strain>
    </source>
</reference>
<keyword evidence="5" id="KW-1185">Reference proteome</keyword>
<dbReference type="InterPro" id="IPR043129">
    <property type="entry name" value="ATPase_NBD"/>
</dbReference>
<accession>A0A1M4XRD6</accession>
<dbReference type="Gene3D" id="3.30.420.40">
    <property type="match status" value="2"/>
</dbReference>
<keyword evidence="1" id="KW-0694">RNA-binding</keyword>
<dbReference type="Proteomes" id="UP000184334">
    <property type="component" value="Unassembled WGS sequence"/>
</dbReference>
<feature type="domain" description="SHS2" evidence="3">
    <location>
        <begin position="1"/>
        <end position="193"/>
    </location>
</feature>
<organism evidence="4 5">
    <name type="scientific">Marinitoga hydrogenitolerans (strain DSM 16785 / JCM 12826 / AT1271)</name>
    <dbReference type="NCBI Taxonomy" id="1122195"/>
    <lineage>
        <taxon>Bacteria</taxon>
        <taxon>Thermotogati</taxon>
        <taxon>Thermotogota</taxon>
        <taxon>Thermotogae</taxon>
        <taxon>Petrotogales</taxon>
        <taxon>Petrotogaceae</taxon>
        <taxon>Marinitoga</taxon>
    </lineage>
</organism>
<dbReference type="InterPro" id="IPR003494">
    <property type="entry name" value="SHS2_FtsA"/>
</dbReference>
<evidence type="ECO:0000313" key="4">
    <source>
        <dbReference type="EMBL" id="SHE95926.1"/>
    </source>
</evidence>
<gene>
    <name evidence="4" type="ORF">SAMN02745164_01491</name>
</gene>
<keyword evidence="4" id="KW-0131">Cell cycle</keyword>
<evidence type="ECO:0000259" key="3">
    <source>
        <dbReference type="SMART" id="SM00842"/>
    </source>
</evidence>
<dbReference type="GO" id="GO:0003723">
    <property type="term" value="F:RNA binding"/>
    <property type="evidence" value="ECO:0007669"/>
    <property type="project" value="UniProtKB-KW"/>
</dbReference>
<dbReference type="PROSITE" id="PS50889">
    <property type="entry name" value="S4"/>
    <property type="match status" value="2"/>
</dbReference>
<dbReference type="Pfam" id="PF14450">
    <property type="entry name" value="FtsA"/>
    <property type="match status" value="1"/>
</dbReference>
<name>A0A1M4XRD6_MARH1</name>
<dbReference type="STRING" id="1122195.SAMN02745164_01491"/>
<keyword evidence="4" id="KW-0132">Cell division</keyword>
<dbReference type="RefSeq" id="WP_072865029.1">
    <property type="nucleotide sequence ID" value="NZ_FQUI01000024.1"/>
</dbReference>
<protein>
    <submittedName>
        <fullName evidence="4">Cell division protein FtsA</fullName>
    </submittedName>
</protein>
<dbReference type="EMBL" id="FQUI01000024">
    <property type="protein sequence ID" value="SHE95926.1"/>
    <property type="molecule type" value="Genomic_DNA"/>
</dbReference>
<evidence type="ECO:0000256" key="2">
    <source>
        <dbReference type="SAM" id="Coils"/>
    </source>
</evidence>